<dbReference type="Proteomes" id="UP000472267">
    <property type="component" value="Chromosome 23"/>
</dbReference>
<dbReference type="Ensembl" id="ENSSFAT00005039785.1">
    <property type="protein sequence ID" value="ENSSFAP00005038353.1"/>
    <property type="gene ID" value="ENSSFAG00005019258.1"/>
</dbReference>
<keyword evidence="2 3" id="KW-0727">SH2 domain</keyword>
<dbReference type="Gene3D" id="3.30.505.10">
    <property type="entry name" value="SH2 domain"/>
    <property type="match status" value="1"/>
</dbReference>
<dbReference type="Gene3D" id="2.30.29.30">
    <property type="entry name" value="Pleckstrin-homology domain (PH domain)/Phosphotyrosine-binding domain (PTB)"/>
    <property type="match status" value="1"/>
</dbReference>
<feature type="domain" description="SH2" evidence="4">
    <location>
        <begin position="150"/>
        <end position="259"/>
    </location>
</feature>
<accession>A0A672I9K4</accession>
<protein>
    <submittedName>
        <fullName evidence="6">Signal-transducing adaptor protein 1-like</fullName>
    </submittedName>
</protein>
<reference evidence="6" key="2">
    <citation type="submission" date="2025-08" db="UniProtKB">
        <authorList>
            <consortium name="Ensembl"/>
        </authorList>
    </citation>
    <scope>IDENTIFICATION</scope>
</reference>
<organism evidence="6 7">
    <name type="scientific">Salarias fasciatus</name>
    <name type="common">Jewelled blenny</name>
    <name type="synonym">Blennius fasciatus</name>
    <dbReference type="NCBI Taxonomy" id="181472"/>
    <lineage>
        <taxon>Eukaryota</taxon>
        <taxon>Metazoa</taxon>
        <taxon>Chordata</taxon>
        <taxon>Craniata</taxon>
        <taxon>Vertebrata</taxon>
        <taxon>Euteleostomi</taxon>
        <taxon>Actinopterygii</taxon>
        <taxon>Neopterygii</taxon>
        <taxon>Teleostei</taxon>
        <taxon>Neoteleostei</taxon>
        <taxon>Acanthomorphata</taxon>
        <taxon>Ovalentaria</taxon>
        <taxon>Blenniimorphae</taxon>
        <taxon>Blenniiformes</taxon>
        <taxon>Blennioidei</taxon>
        <taxon>Blenniidae</taxon>
        <taxon>Salariinae</taxon>
        <taxon>Salarias</taxon>
    </lineage>
</organism>
<proteinExistence type="predicted"/>
<name>A0A672I9K4_SALFA</name>
<reference evidence="6" key="3">
    <citation type="submission" date="2025-09" db="UniProtKB">
        <authorList>
            <consortium name="Ensembl"/>
        </authorList>
    </citation>
    <scope>IDENTIFICATION</scope>
</reference>
<evidence type="ECO:0000256" key="2">
    <source>
        <dbReference type="ARBA" id="ARBA00022999"/>
    </source>
</evidence>
<evidence type="ECO:0000256" key="1">
    <source>
        <dbReference type="ARBA" id="ARBA00022553"/>
    </source>
</evidence>
<dbReference type="CDD" id="cd13268">
    <property type="entry name" value="PH_Brdg1"/>
    <property type="match status" value="1"/>
</dbReference>
<dbReference type="InterPro" id="IPR036860">
    <property type="entry name" value="SH2_dom_sf"/>
</dbReference>
<feature type="domain" description="PH" evidence="5">
    <location>
        <begin position="14"/>
        <end position="112"/>
    </location>
</feature>
<evidence type="ECO:0000313" key="7">
    <source>
        <dbReference type="Proteomes" id="UP000472267"/>
    </source>
</evidence>
<keyword evidence="7" id="KW-1185">Reference proteome</keyword>
<reference evidence="6" key="1">
    <citation type="submission" date="2019-06" db="EMBL/GenBank/DDBJ databases">
        <authorList>
            <consortium name="Wellcome Sanger Institute Data Sharing"/>
        </authorList>
    </citation>
    <scope>NUCLEOTIDE SEQUENCE [LARGE SCALE GENOMIC DNA]</scope>
</reference>
<keyword evidence="1" id="KW-0597">Phosphoprotein</keyword>
<dbReference type="InterPro" id="IPR000980">
    <property type="entry name" value="SH2"/>
</dbReference>
<dbReference type="InParanoid" id="A0A672I9K4"/>
<dbReference type="PROSITE" id="PS50003">
    <property type="entry name" value="PH_DOMAIN"/>
    <property type="match status" value="1"/>
</dbReference>
<dbReference type="PANTHER" id="PTHR16186:SF11">
    <property type="entry name" value="SIGNAL-TRANSDUCING ADAPTOR PROTEIN 2"/>
    <property type="match status" value="1"/>
</dbReference>
<evidence type="ECO:0000313" key="6">
    <source>
        <dbReference type="Ensembl" id="ENSSFAP00005038353.1"/>
    </source>
</evidence>
<evidence type="ECO:0000259" key="4">
    <source>
        <dbReference type="PROSITE" id="PS50001"/>
    </source>
</evidence>
<dbReference type="RefSeq" id="XP_029938783.1">
    <property type="nucleotide sequence ID" value="XM_030082923.1"/>
</dbReference>
<sequence>MAKRIGRERTQLPTCYYEGYLEKRSFKDKTSRKLWACLCGNSIFFFNEKRDVDYVEKLDLCGLVSVTDDSSQEKNLDAARFNLQMKEDNIKITAPNAEARELWKGFILSVAELHVPPSLNLLPGQLHMLNDAVEKEKERQKKLHSSPAAKFNPYISVRASMPACFHTVNRLEAELLLERAAKRGNVLLRPGSDGNFAVSTRQDYDGPLFRHYRVSRKTTGGFSIDVDNPVDCATLHDVITYLVNKTDGVLIPLILEDQYDKKISYISSDNENGEMSLQQAFVNPVPPDVPPRPDMLRTLTPEPEPMDRLDCCLDETNSDKKTKKLPLLPSAPRRLSIPSVPTTTDHRVIVTPESKRRMPAAALSELKMKLKAKCL</sequence>
<evidence type="ECO:0000259" key="5">
    <source>
        <dbReference type="PROSITE" id="PS50003"/>
    </source>
</evidence>
<dbReference type="SUPFAM" id="SSF55550">
    <property type="entry name" value="SH2 domain"/>
    <property type="match status" value="1"/>
</dbReference>
<dbReference type="PANTHER" id="PTHR16186">
    <property type="entry name" value="SIGNAL-TRANSDUCING ADAPTOR PROTEIN-RELATED"/>
    <property type="match status" value="1"/>
</dbReference>
<dbReference type="SMART" id="SM00252">
    <property type="entry name" value="SH2"/>
    <property type="match status" value="1"/>
</dbReference>
<dbReference type="SUPFAM" id="SSF50729">
    <property type="entry name" value="PH domain-like"/>
    <property type="match status" value="1"/>
</dbReference>
<dbReference type="GeneID" id="115381490"/>
<dbReference type="InterPro" id="IPR039111">
    <property type="entry name" value="STAP1/STAP2"/>
</dbReference>
<dbReference type="AlphaFoldDB" id="A0A672I9K4"/>
<dbReference type="OrthoDB" id="6086001at2759"/>
<dbReference type="InterPro" id="IPR011993">
    <property type="entry name" value="PH-like_dom_sf"/>
</dbReference>
<dbReference type="GO" id="GO:0035591">
    <property type="term" value="F:signaling adaptor activity"/>
    <property type="evidence" value="ECO:0007669"/>
    <property type="project" value="InterPro"/>
</dbReference>
<dbReference type="Pfam" id="PF00169">
    <property type="entry name" value="PH"/>
    <property type="match status" value="1"/>
</dbReference>
<gene>
    <name evidence="6" type="primary">LOC115381490</name>
</gene>
<dbReference type="SMART" id="SM00233">
    <property type="entry name" value="PH"/>
    <property type="match status" value="1"/>
</dbReference>
<dbReference type="OMA" id="EMPACYY"/>
<dbReference type="InterPro" id="IPR001849">
    <property type="entry name" value="PH_domain"/>
</dbReference>
<dbReference type="PROSITE" id="PS50001">
    <property type="entry name" value="SH2"/>
    <property type="match status" value="1"/>
</dbReference>
<evidence type="ECO:0000256" key="3">
    <source>
        <dbReference type="PROSITE-ProRule" id="PRU00191"/>
    </source>
</evidence>